<evidence type="ECO:0000256" key="4">
    <source>
        <dbReference type="ARBA" id="ARBA00022496"/>
    </source>
</evidence>
<dbReference type="RefSeq" id="WP_213235961.1">
    <property type="nucleotide sequence ID" value="NZ_JAHBCL010000008.1"/>
</dbReference>
<keyword evidence="3" id="KW-1003">Cell membrane</keyword>
<dbReference type="SMART" id="SM00382">
    <property type="entry name" value="AAA"/>
    <property type="match status" value="1"/>
</dbReference>
<sequence>MIRIENLSFAYKRAGKSHQVFEHLDIAFKPGINVILGPNGAGKSTLLKAIFGILDYKGNVFLQETPLATMALEEKISQIAYLPQMDIEQSSLTVLEMVLLGRLPELQRKVRSEDIAYAMKSMAQLNISELASRPFTALSGGQKKLVFIAQTLVRDSDIVLLDEPINALDLKRQLELCQLLRSKVQEKPITMIIVLHDINLAVRFADHLVVLRENGTLYAVGSPKEVMTERMIEDVYGVIARVSCDEDGVPVVSPLSSFAQ</sequence>
<evidence type="ECO:0000256" key="6">
    <source>
        <dbReference type="ARBA" id="ARBA00022840"/>
    </source>
</evidence>
<dbReference type="GO" id="GO:0005524">
    <property type="term" value="F:ATP binding"/>
    <property type="evidence" value="ECO:0007669"/>
    <property type="project" value="UniProtKB-KW"/>
</dbReference>
<evidence type="ECO:0000259" key="10">
    <source>
        <dbReference type="PROSITE" id="PS50893"/>
    </source>
</evidence>
<evidence type="ECO:0000313" key="11">
    <source>
        <dbReference type="EMBL" id="MBS7526176.1"/>
    </source>
</evidence>
<dbReference type="Pfam" id="PF00005">
    <property type="entry name" value="ABC_tran"/>
    <property type="match status" value="1"/>
</dbReference>
<dbReference type="Gene3D" id="3.40.50.300">
    <property type="entry name" value="P-loop containing nucleotide triphosphate hydrolases"/>
    <property type="match status" value="1"/>
</dbReference>
<dbReference type="PANTHER" id="PTHR42771">
    <property type="entry name" value="IRON(3+)-HYDROXAMATE IMPORT ATP-BINDING PROTEIN FHUC"/>
    <property type="match status" value="1"/>
</dbReference>
<keyword evidence="2" id="KW-0813">Transport</keyword>
<evidence type="ECO:0000313" key="12">
    <source>
        <dbReference type="Proteomes" id="UP000746471"/>
    </source>
</evidence>
<dbReference type="InterPro" id="IPR003439">
    <property type="entry name" value="ABC_transporter-like_ATP-bd"/>
</dbReference>
<evidence type="ECO:0000256" key="9">
    <source>
        <dbReference type="ARBA" id="ARBA00023136"/>
    </source>
</evidence>
<dbReference type="InterPro" id="IPR003593">
    <property type="entry name" value="AAA+_ATPase"/>
</dbReference>
<dbReference type="Proteomes" id="UP000746471">
    <property type="component" value="Unassembled WGS sequence"/>
</dbReference>
<proteinExistence type="predicted"/>
<keyword evidence="5" id="KW-0547">Nucleotide-binding</keyword>
<keyword evidence="7" id="KW-0408">Iron</keyword>
<name>A0ABS5PP98_9FIRM</name>
<reference evidence="11 12" key="1">
    <citation type="submission" date="2021-05" db="EMBL/GenBank/DDBJ databases">
        <title>Fusibacter ferrireducens sp. nov., an anaerobic, sulfur- and Fe-reducing bacterium isolated from the mangrove sediment.</title>
        <authorList>
            <person name="Qiu D."/>
        </authorList>
    </citation>
    <scope>NUCLEOTIDE SEQUENCE [LARGE SCALE GENOMIC DNA]</scope>
    <source>
        <strain evidence="11 12">DSM 12116</strain>
    </source>
</reference>
<keyword evidence="8" id="KW-0406">Ion transport</keyword>
<dbReference type="SUPFAM" id="SSF52540">
    <property type="entry name" value="P-loop containing nucleoside triphosphate hydrolases"/>
    <property type="match status" value="1"/>
</dbReference>
<dbReference type="PROSITE" id="PS50893">
    <property type="entry name" value="ABC_TRANSPORTER_2"/>
    <property type="match status" value="1"/>
</dbReference>
<evidence type="ECO:0000256" key="8">
    <source>
        <dbReference type="ARBA" id="ARBA00023065"/>
    </source>
</evidence>
<comment type="caution">
    <text evidence="11">The sequence shown here is derived from an EMBL/GenBank/DDBJ whole genome shotgun (WGS) entry which is preliminary data.</text>
</comment>
<gene>
    <name evidence="11" type="ORF">KHM83_05770</name>
</gene>
<dbReference type="PROSITE" id="PS00211">
    <property type="entry name" value="ABC_TRANSPORTER_1"/>
    <property type="match status" value="1"/>
</dbReference>
<protein>
    <submittedName>
        <fullName evidence="11">ABC transporter ATP-binding protein</fullName>
    </submittedName>
</protein>
<dbReference type="InterPro" id="IPR051535">
    <property type="entry name" value="Siderophore_ABC-ATPase"/>
</dbReference>
<evidence type="ECO:0000256" key="1">
    <source>
        <dbReference type="ARBA" id="ARBA00004202"/>
    </source>
</evidence>
<dbReference type="InterPro" id="IPR027417">
    <property type="entry name" value="P-loop_NTPase"/>
</dbReference>
<dbReference type="EMBL" id="JAHBCL010000008">
    <property type="protein sequence ID" value="MBS7526176.1"/>
    <property type="molecule type" value="Genomic_DNA"/>
</dbReference>
<evidence type="ECO:0000256" key="2">
    <source>
        <dbReference type="ARBA" id="ARBA00022448"/>
    </source>
</evidence>
<evidence type="ECO:0000256" key="5">
    <source>
        <dbReference type="ARBA" id="ARBA00022741"/>
    </source>
</evidence>
<accession>A0ABS5PP98</accession>
<comment type="subcellular location">
    <subcellularLocation>
        <location evidence="1">Cell membrane</location>
        <topology evidence="1">Peripheral membrane protein</topology>
    </subcellularLocation>
</comment>
<evidence type="ECO:0000256" key="7">
    <source>
        <dbReference type="ARBA" id="ARBA00023004"/>
    </source>
</evidence>
<keyword evidence="9" id="KW-0472">Membrane</keyword>
<keyword evidence="12" id="KW-1185">Reference proteome</keyword>
<dbReference type="InterPro" id="IPR017871">
    <property type="entry name" value="ABC_transporter-like_CS"/>
</dbReference>
<dbReference type="PANTHER" id="PTHR42771:SF7">
    <property type="entry name" value="ABC-TYPE COBALAMIN_FE3+-SIDEROPHORES TRANSPORT SYSTEM, ATPASE COMPONENT"/>
    <property type="match status" value="1"/>
</dbReference>
<dbReference type="CDD" id="cd03214">
    <property type="entry name" value="ABC_Iron-Siderophores_B12_Hemin"/>
    <property type="match status" value="1"/>
</dbReference>
<evidence type="ECO:0000256" key="3">
    <source>
        <dbReference type="ARBA" id="ARBA00022475"/>
    </source>
</evidence>
<feature type="domain" description="ABC transporter" evidence="10">
    <location>
        <begin position="2"/>
        <end position="239"/>
    </location>
</feature>
<keyword evidence="4" id="KW-0410">Iron transport</keyword>
<keyword evidence="6 11" id="KW-0067">ATP-binding</keyword>
<organism evidence="11 12">
    <name type="scientific">Fusibacter paucivorans</name>
    <dbReference type="NCBI Taxonomy" id="76009"/>
    <lineage>
        <taxon>Bacteria</taxon>
        <taxon>Bacillati</taxon>
        <taxon>Bacillota</taxon>
        <taxon>Clostridia</taxon>
        <taxon>Eubacteriales</taxon>
        <taxon>Eubacteriales Family XII. Incertae Sedis</taxon>
        <taxon>Fusibacter</taxon>
    </lineage>
</organism>